<comment type="caution">
    <text evidence="2">The sequence shown here is derived from an EMBL/GenBank/DDBJ whole genome shotgun (WGS) entry which is preliminary data.</text>
</comment>
<name>A0A0M8PAT9_9EURO</name>
<gene>
    <name evidence="2" type="ORF">ACN38_g202</name>
</gene>
<reference evidence="2 3" key="1">
    <citation type="submission" date="2015-08" db="EMBL/GenBank/DDBJ databases">
        <title>Genome sequencing of Penicillium nordicum.</title>
        <authorList>
            <person name="Nguyen H.D."/>
            <person name="Seifert K.A."/>
        </authorList>
    </citation>
    <scope>NUCLEOTIDE SEQUENCE [LARGE SCALE GENOMIC DNA]</scope>
    <source>
        <strain evidence="2 3">DAOMC 185683</strain>
    </source>
</reference>
<evidence type="ECO:0000256" key="1">
    <source>
        <dbReference type="SAM" id="Phobius"/>
    </source>
</evidence>
<organism evidence="2 3">
    <name type="scientific">Penicillium nordicum</name>
    <dbReference type="NCBI Taxonomy" id="229535"/>
    <lineage>
        <taxon>Eukaryota</taxon>
        <taxon>Fungi</taxon>
        <taxon>Dikarya</taxon>
        <taxon>Ascomycota</taxon>
        <taxon>Pezizomycotina</taxon>
        <taxon>Eurotiomycetes</taxon>
        <taxon>Eurotiomycetidae</taxon>
        <taxon>Eurotiales</taxon>
        <taxon>Aspergillaceae</taxon>
        <taxon>Penicillium</taxon>
    </lineage>
</organism>
<keyword evidence="1" id="KW-0472">Membrane</keyword>
<accession>A0A0M8PAT9</accession>
<evidence type="ECO:0000313" key="2">
    <source>
        <dbReference type="EMBL" id="KOS48796.1"/>
    </source>
</evidence>
<proteinExistence type="predicted"/>
<dbReference type="AlphaFoldDB" id="A0A0M8PAT9"/>
<sequence>MSNLPRIYPVCSQGSLFGVFSGLITRTANNNYMKASCTHTFVNPNCQDALVYNGIYPQLVSTQYIHICIVGPVLCILQMLCFHSLRRRC</sequence>
<keyword evidence="1" id="KW-1133">Transmembrane helix</keyword>
<keyword evidence="3" id="KW-1185">Reference proteome</keyword>
<feature type="transmembrane region" description="Helical" evidence="1">
    <location>
        <begin position="64"/>
        <end position="85"/>
    </location>
</feature>
<protein>
    <submittedName>
        <fullName evidence="2">Uncharacterized protein</fullName>
    </submittedName>
</protein>
<keyword evidence="1" id="KW-0812">Transmembrane</keyword>
<evidence type="ECO:0000313" key="3">
    <source>
        <dbReference type="Proteomes" id="UP000037696"/>
    </source>
</evidence>
<dbReference type="EMBL" id="LHQQ01000002">
    <property type="protein sequence ID" value="KOS48796.1"/>
    <property type="molecule type" value="Genomic_DNA"/>
</dbReference>
<dbReference type="Proteomes" id="UP000037696">
    <property type="component" value="Unassembled WGS sequence"/>
</dbReference>